<dbReference type="EMBL" id="LNQE01001408">
    <property type="protein sequence ID" value="KUG17977.1"/>
    <property type="molecule type" value="Genomic_DNA"/>
</dbReference>
<gene>
    <name evidence="1" type="ORF">ASZ90_012329</name>
</gene>
<evidence type="ECO:0000313" key="1">
    <source>
        <dbReference type="EMBL" id="KUG17977.1"/>
    </source>
</evidence>
<accession>A0A0W8FAT3</accession>
<comment type="caution">
    <text evidence="1">The sequence shown here is derived from an EMBL/GenBank/DDBJ whole genome shotgun (WGS) entry which is preliminary data.</text>
</comment>
<proteinExistence type="predicted"/>
<sequence length="71" mass="7896">MRQLSSLIELAEVHITEAQVVVEIEIVGVLAVEPFQIDAASSRRPVARSWWAIMSFLSNSIIDWASRMGLA</sequence>
<organism evidence="1">
    <name type="scientific">hydrocarbon metagenome</name>
    <dbReference type="NCBI Taxonomy" id="938273"/>
    <lineage>
        <taxon>unclassified sequences</taxon>
        <taxon>metagenomes</taxon>
        <taxon>ecological metagenomes</taxon>
    </lineage>
</organism>
<dbReference type="AlphaFoldDB" id="A0A0W8FAT3"/>
<name>A0A0W8FAT3_9ZZZZ</name>
<protein>
    <submittedName>
        <fullName evidence="1">Uncharacterized protein</fullName>
    </submittedName>
</protein>
<reference evidence="1" key="1">
    <citation type="journal article" date="2015" name="Proc. Natl. Acad. Sci. U.S.A.">
        <title>Networks of energetic and metabolic interactions define dynamics in microbial communities.</title>
        <authorList>
            <person name="Embree M."/>
            <person name="Liu J.K."/>
            <person name="Al-Bassam M.M."/>
            <person name="Zengler K."/>
        </authorList>
    </citation>
    <scope>NUCLEOTIDE SEQUENCE</scope>
</reference>